<dbReference type="Proteomes" id="UP000053424">
    <property type="component" value="Unassembled WGS sequence"/>
</dbReference>
<evidence type="ECO:0000256" key="1">
    <source>
        <dbReference type="SAM" id="MobiDB-lite"/>
    </source>
</evidence>
<evidence type="ECO:0000313" key="3">
    <source>
        <dbReference type="Proteomes" id="UP000053424"/>
    </source>
</evidence>
<reference evidence="2 3" key="1">
    <citation type="submission" date="2014-04" db="EMBL/GenBank/DDBJ databases">
        <authorList>
            <consortium name="DOE Joint Genome Institute"/>
            <person name="Kuo A."/>
            <person name="Gay G."/>
            <person name="Dore J."/>
            <person name="Kohler A."/>
            <person name="Nagy L.G."/>
            <person name="Floudas D."/>
            <person name="Copeland A."/>
            <person name="Barry K.W."/>
            <person name="Cichocki N."/>
            <person name="Veneault-Fourrey C."/>
            <person name="LaButti K."/>
            <person name="Lindquist E.A."/>
            <person name="Lipzen A."/>
            <person name="Lundell T."/>
            <person name="Morin E."/>
            <person name="Murat C."/>
            <person name="Sun H."/>
            <person name="Tunlid A."/>
            <person name="Henrissat B."/>
            <person name="Grigoriev I.V."/>
            <person name="Hibbett D.S."/>
            <person name="Martin F."/>
            <person name="Nordberg H.P."/>
            <person name="Cantor M.N."/>
            <person name="Hua S.X."/>
        </authorList>
    </citation>
    <scope>NUCLEOTIDE SEQUENCE [LARGE SCALE GENOMIC DNA]</scope>
    <source>
        <strain evidence="3">h7</strain>
    </source>
</reference>
<feature type="compositionally biased region" description="Basic and acidic residues" evidence="1">
    <location>
        <begin position="18"/>
        <end position="30"/>
    </location>
</feature>
<feature type="compositionally biased region" description="Basic and acidic residues" evidence="1">
    <location>
        <begin position="108"/>
        <end position="117"/>
    </location>
</feature>
<evidence type="ECO:0000313" key="2">
    <source>
        <dbReference type="EMBL" id="KIM42434.1"/>
    </source>
</evidence>
<keyword evidence="3" id="KW-1185">Reference proteome</keyword>
<sequence length="136" mass="15953">MEHEPSNVEGGTAGVRQMQREAGDDRENPTRRRNRRRWGQWTGTAVSTTTGRLEREGGNDDKDYRQTIQDAMCSENTRNGEPKQQWTTAPTKARVIQEVTPESKATAYHHEHEEGRKYLRRPVSKTRRRRHDLERR</sequence>
<name>A0A0C3CDZ0_HEBCY</name>
<organism evidence="2 3">
    <name type="scientific">Hebeloma cylindrosporum</name>
    <dbReference type="NCBI Taxonomy" id="76867"/>
    <lineage>
        <taxon>Eukaryota</taxon>
        <taxon>Fungi</taxon>
        <taxon>Dikarya</taxon>
        <taxon>Basidiomycota</taxon>
        <taxon>Agaricomycotina</taxon>
        <taxon>Agaricomycetes</taxon>
        <taxon>Agaricomycetidae</taxon>
        <taxon>Agaricales</taxon>
        <taxon>Agaricineae</taxon>
        <taxon>Hymenogastraceae</taxon>
        <taxon>Hebeloma</taxon>
    </lineage>
</organism>
<dbReference type="EMBL" id="KN831778">
    <property type="protein sequence ID" value="KIM42434.1"/>
    <property type="molecule type" value="Genomic_DNA"/>
</dbReference>
<gene>
    <name evidence="2" type="ORF">M413DRAFT_10556</name>
</gene>
<dbReference type="AlphaFoldDB" id="A0A0C3CDZ0"/>
<feature type="compositionally biased region" description="Basic residues" evidence="1">
    <location>
        <begin position="118"/>
        <end position="130"/>
    </location>
</feature>
<feature type="region of interest" description="Disordered" evidence="1">
    <location>
        <begin position="1"/>
        <end position="64"/>
    </location>
</feature>
<feature type="compositionally biased region" description="Polar residues" evidence="1">
    <location>
        <begin position="41"/>
        <end position="51"/>
    </location>
</feature>
<feature type="region of interest" description="Disordered" evidence="1">
    <location>
        <begin position="103"/>
        <end position="136"/>
    </location>
</feature>
<reference evidence="3" key="2">
    <citation type="submission" date="2015-01" db="EMBL/GenBank/DDBJ databases">
        <title>Evolutionary Origins and Diversification of the Mycorrhizal Mutualists.</title>
        <authorList>
            <consortium name="DOE Joint Genome Institute"/>
            <consortium name="Mycorrhizal Genomics Consortium"/>
            <person name="Kohler A."/>
            <person name="Kuo A."/>
            <person name="Nagy L.G."/>
            <person name="Floudas D."/>
            <person name="Copeland A."/>
            <person name="Barry K.W."/>
            <person name="Cichocki N."/>
            <person name="Veneault-Fourrey C."/>
            <person name="LaButti K."/>
            <person name="Lindquist E.A."/>
            <person name="Lipzen A."/>
            <person name="Lundell T."/>
            <person name="Morin E."/>
            <person name="Murat C."/>
            <person name="Riley R."/>
            <person name="Ohm R."/>
            <person name="Sun H."/>
            <person name="Tunlid A."/>
            <person name="Henrissat B."/>
            <person name="Grigoriev I.V."/>
            <person name="Hibbett D.S."/>
            <person name="Martin F."/>
        </authorList>
    </citation>
    <scope>NUCLEOTIDE SEQUENCE [LARGE SCALE GENOMIC DNA]</scope>
    <source>
        <strain evidence="3">h7</strain>
    </source>
</reference>
<dbReference type="HOGENOM" id="CLU_1875682_0_0_1"/>
<proteinExistence type="predicted"/>
<accession>A0A0C3CDZ0</accession>
<protein>
    <submittedName>
        <fullName evidence="2">Uncharacterized protein</fullName>
    </submittedName>
</protein>
<feature type="compositionally biased region" description="Basic and acidic residues" evidence="1">
    <location>
        <begin position="52"/>
        <end position="64"/>
    </location>
</feature>